<comment type="catalytic activity">
    <reaction evidence="1">
        <text>ATP-independent breakage of single-stranded DNA, followed by passage and rejoining.</text>
        <dbReference type="EC" id="5.6.2.1"/>
    </reaction>
</comment>
<dbReference type="SMART" id="SM00437">
    <property type="entry name" value="TOP1Ac"/>
    <property type="match status" value="1"/>
</dbReference>
<dbReference type="SUPFAM" id="SSF56712">
    <property type="entry name" value="Prokaryotic type I DNA topoisomerase"/>
    <property type="match status" value="1"/>
</dbReference>
<dbReference type="GO" id="GO:0003917">
    <property type="term" value="F:DNA topoisomerase type I (single strand cut, ATP-independent) activity"/>
    <property type="evidence" value="ECO:0007669"/>
    <property type="project" value="UniProtKB-EC"/>
</dbReference>
<dbReference type="Gene3D" id="3.40.50.140">
    <property type="match status" value="1"/>
</dbReference>
<dbReference type="Pfam" id="PF01751">
    <property type="entry name" value="Toprim"/>
    <property type="match status" value="1"/>
</dbReference>
<evidence type="ECO:0000256" key="2">
    <source>
        <dbReference type="ARBA" id="ARBA00009446"/>
    </source>
</evidence>
<dbReference type="InterPro" id="IPR003602">
    <property type="entry name" value="Topo_IA_DNA-bd_dom"/>
</dbReference>
<evidence type="ECO:0000256" key="1">
    <source>
        <dbReference type="ARBA" id="ARBA00000213"/>
    </source>
</evidence>
<gene>
    <name evidence="12" type="ORF">FC756_17040</name>
</gene>
<keyword evidence="5" id="KW-0238">DNA-binding</keyword>
<proteinExistence type="inferred from homology"/>
<dbReference type="InterPro" id="IPR025589">
    <property type="entry name" value="Toprim_C_rpt"/>
</dbReference>
<evidence type="ECO:0000256" key="8">
    <source>
        <dbReference type="ARBA" id="ARBA00031985"/>
    </source>
</evidence>
<dbReference type="InterPro" id="IPR013497">
    <property type="entry name" value="Topo_IA_cen"/>
</dbReference>
<keyword evidence="13" id="KW-1185">Reference proteome</keyword>
<keyword evidence="6 12" id="KW-0413">Isomerase</keyword>
<dbReference type="InterPro" id="IPR023405">
    <property type="entry name" value="Topo_IA_core_domain"/>
</dbReference>
<dbReference type="InterPro" id="IPR013824">
    <property type="entry name" value="Topo_IA_cen_sub1"/>
</dbReference>
<name>A0A4V5TKW1_9BACI</name>
<dbReference type="PROSITE" id="PS00396">
    <property type="entry name" value="TOPO_IA_1"/>
    <property type="match status" value="1"/>
</dbReference>
<dbReference type="InterPro" id="IPR013826">
    <property type="entry name" value="Topo_IA_cen_sub3"/>
</dbReference>
<evidence type="ECO:0000256" key="9">
    <source>
        <dbReference type="ARBA" id="ARBA00032235"/>
    </source>
</evidence>
<dbReference type="GO" id="GO:0043597">
    <property type="term" value="C:cytoplasmic replication fork"/>
    <property type="evidence" value="ECO:0007669"/>
    <property type="project" value="TreeGrafter"/>
</dbReference>
<dbReference type="Proteomes" id="UP000308744">
    <property type="component" value="Unassembled WGS sequence"/>
</dbReference>
<dbReference type="SMART" id="SM00493">
    <property type="entry name" value="TOPRIM"/>
    <property type="match status" value="1"/>
</dbReference>
<dbReference type="InterPro" id="IPR013825">
    <property type="entry name" value="Topo_IA_cen_sub2"/>
</dbReference>
<evidence type="ECO:0000256" key="7">
    <source>
        <dbReference type="ARBA" id="ARBA00030003"/>
    </source>
</evidence>
<dbReference type="InterPro" id="IPR006171">
    <property type="entry name" value="TOPRIM_dom"/>
</dbReference>
<dbReference type="PANTHER" id="PTHR11390:SF21">
    <property type="entry name" value="DNA TOPOISOMERASE 3-ALPHA"/>
    <property type="match status" value="1"/>
</dbReference>
<organism evidence="12 13">
    <name type="scientific">Lysinibacillus mangiferihumi</name>
    <dbReference type="NCBI Taxonomy" id="1130819"/>
    <lineage>
        <taxon>Bacteria</taxon>
        <taxon>Bacillati</taxon>
        <taxon>Bacillota</taxon>
        <taxon>Bacilli</taxon>
        <taxon>Bacillales</taxon>
        <taxon>Bacillaceae</taxon>
        <taxon>Lysinibacillus</taxon>
    </lineage>
</organism>
<evidence type="ECO:0000256" key="5">
    <source>
        <dbReference type="ARBA" id="ARBA00023125"/>
    </source>
</evidence>
<keyword evidence="4" id="KW-0799">Topoisomerase</keyword>
<dbReference type="Pfam" id="PF13342">
    <property type="entry name" value="Toprim_Crpt"/>
    <property type="match status" value="3"/>
</dbReference>
<dbReference type="PROSITE" id="PS52039">
    <property type="entry name" value="TOPO_IA_2"/>
    <property type="match status" value="1"/>
</dbReference>
<comment type="similarity">
    <text evidence="2">Belongs to the type IA topoisomerase family.</text>
</comment>
<dbReference type="EC" id="5.6.2.1" evidence="3"/>
<dbReference type="Pfam" id="PF01131">
    <property type="entry name" value="Topoisom_bac"/>
    <property type="match status" value="1"/>
</dbReference>
<protein>
    <recommendedName>
        <fullName evidence="3">DNA topoisomerase</fullName>
        <ecNumber evidence="3">5.6.2.1</ecNumber>
    </recommendedName>
    <alternativeName>
        <fullName evidence="10">Omega-protein</fullName>
    </alternativeName>
    <alternativeName>
        <fullName evidence="9">Relaxing enzyme</fullName>
    </alternativeName>
    <alternativeName>
        <fullName evidence="7">Swivelase</fullName>
    </alternativeName>
    <alternativeName>
        <fullName evidence="8">Untwisting enzyme</fullName>
    </alternativeName>
</protein>
<evidence type="ECO:0000256" key="4">
    <source>
        <dbReference type="ARBA" id="ARBA00023029"/>
    </source>
</evidence>
<evidence type="ECO:0000259" key="11">
    <source>
        <dbReference type="PROSITE" id="PS52039"/>
    </source>
</evidence>
<accession>A0A4V5TKW1</accession>
<evidence type="ECO:0000313" key="12">
    <source>
        <dbReference type="EMBL" id="TKI65293.1"/>
    </source>
</evidence>
<dbReference type="GO" id="GO:0006310">
    <property type="term" value="P:DNA recombination"/>
    <property type="evidence" value="ECO:0007669"/>
    <property type="project" value="TreeGrafter"/>
</dbReference>
<evidence type="ECO:0000256" key="6">
    <source>
        <dbReference type="ARBA" id="ARBA00023235"/>
    </source>
</evidence>
<comment type="caution">
    <text evidence="12">The sequence shown here is derived from an EMBL/GenBank/DDBJ whole genome shotgun (WGS) entry which is preliminary data.</text>
</comment>
<dbReference type="GO" id="GO:0003677">
    <property type="term" value="F:DNA binding"/>
    <property type="evidence" value="ECO:0007669"/>
    <property type="project" value="UniProtKB-KW"/>
</dbReference>
<dbReference type="PRINTS" id="PR00417">
    <property type="entry name" value="PRTPISMRASEI"/>
</dbReference>
<dbReference type="Gene3D" id="1.10.460.10">
    <property type="entry name" value="Topoisomerase I, domain 2"/>
    <property type="match status" value="1"/>
</dbReference>
<reference evidence="12 13" key="1">
    <citation type="submission" date="2019-04" db="EMBL/GenBank/DDBJ databases">
        <title>Lysinibacillus genome sequencing.</title>
        <authorList>
            <person name="Dunlap C."/>
        </authorList>
    </citation>
    <scope>NUCLEOTIDE SEQUENCE [LARGE SCALE GENOMIC DNA]</scope>
    <source>
        <strain evidence="12 13">CCTCC AB 2010389</strain>
    </source>
</reference>
<evidence type="ECO:0000256" key="3">
    <source>
        <dbReference type="ARBA" id="ARBA00012891"/>
    </source>
</evidence>
<dbReference type="EMBL" id="SZPU01000065">
    <property type="protein sequence ID" value="TKI65293.1"/>
    <property type="molecule type" value="Genomic_DNA"/>
</dbReference>
<dbReference type="InterPro" id="IPR023406">
    <property type="entry name" value="Topo_IA_AS"/>
</dbReference>
<dbReference type="SMART" id="SM00436">
    <property type="entry name" value="TOP1Bc"/>
    <property type="match status" value="1"/>
</dbReference>
<dbReference type="Gene3D" id="1.10.290.10">
    <property type="entry name" value="Topoisomerase I, domain 4"/>
    <property type="match status" value="1"/>
</dbReference>
<dbReference type="GO" id="GO:0006265">
    <property type="term" value="P:DNA topological change"/>
    <property type="evidence" value="ECO:0007669"/>
    <property type="project" value="InterPro"/>
</dbReference>
<dbReference type="InterPro" id="IPR003601">
    <property type="entry name" value="Topo_IA_2"/>
</dbReference>
<dbReference type="InterPro" id="IPR000380">
    <property type="entry name" value="Topo_IA"/>
</dbReference>
<sequence length="883" mass="99534">MIVKMNVVILCEKPSQARNIGSTLGIERQHEHYFDIKKSELLPNGATLVWSVGHSVTLKEPDDYDPKYKIWKLDDLPIKPEKYEYKVDEGKRNLFNTMKEHLASAKIIINATDAGIEGTHIFFAILETAKIDTSNKTLKRLWISSEEKSEVLHGFRNLEPIEKDLLRFERGKARAISDWYLGMNTSRFATLKANEKTPNLPKIAIGRNMQVVLSMVYQRQTEIENFISKPFYELDANFVLEQGDYKGKSRLKFATKAELKSFLEKNELASDKKLEAIVSSVIKETKTQNAPALLSLSSLQKLAFKKFKYDPDMTKNIAQSLYEKRVLSYPRTDSKYISENEYEYLKDLVGDLKTLLNIEFEPIFKPLKKHVDASKLTDHYALLPTRKIADLVELSTEERNVYLEVVKSATAIFMAPYKYEETKIVTNINEVSFYTTGRIEKVSGWKEILQDGDSKDIILPNVSEGQNVYGVPLTTEGRTKPPKAYNKGDLIELMEYPGRTLDNEEYSEERDILSEIKGIGTAATRDETIKKLFKNGYLDLTDKNIVFVTDIGISICKLVEGTSLVSPVITADWEKSLKDIENGTLKGEEFIMTIEKEVTNINEKITENLKTTEFKAKDADAPTCPKCKKGKVINKGSVYGCTLYKEEGCNFSIFKTIAKKSITDKQVLDLIVKGQTSVIKGFKSKEDKEFAAILKLNADGTVGFIFPKNPTCPKCKKGEVVDKGKLVGCTQFNDTGCDFSIFKTIAHKALSDKQILDLIEKGQTGVIKGFKSKEGKEFAAILKLNVDGSIGFIFPQNATCPKCKKGEVVDKGKVVGCTQYSKTGCNFSIFKTISNKELTEKHLTDLVIKGKTSKIKGFRGKSGKEFDAKLILNKDFKIEFDFS</sequence>
<dbReference type="PANTHER" id="PTHR11390">
    <property type="entry name" value="PROKARYOTIC DNA TOPOISOMERASE"/>
    <property type="match status" value="1"/>
</dbReference>
<feature type="domain" description="Topo IA-type catalytic" evidence="11">
    <location>
        <begin position="164"/>
        <end position="602"/>
    </location>
</feature>
<dbReference type="Gene3D" id="2.70.20.10">
    <property type="entry name" value="Topoisomerase I, domain 3"/>
    <property type="match status" value="1"/>
</dbReference>
<evidence type="ECO:0000313" key="13">
    <source>
        <dbReference type="Proteomes" id="UP000308744"/>
    </source>
</evidence>
<evidence type="ECO:0000256" key="10">
    <source>
        <dbReference type="ARBA" id="ARBA00032877"/>
    </source>
</evidence>
<dbReference type="AlphaFoldDB" id="A0A4V5TKW1"/>
<dbReference type="GO" id="GO:0006281">
    <property type="term" value="P:DNA repair"/>
    <property type="evidence" value="ECO:0007669"/>
    <property type="project" value="TreeGrafter"/>
</dbReference>